<proteinExistence type="predicted"/>
<feature type="transmembrane region" description="Helical" evidence="1">
    <location>
        <begin position="51"/>
        <end position="73"/>
    </location>
</feature>
<feature type="transmembrane region" description="Helical" evidence="1">
    <location>
        <begin position="79"/>
        <end position="97"/>
    </location>
</feature>
<keyword evidence="1" id="KW-0812">Transmembrane</keyword>
<dbReference type="Proteomes" id="UP000218418">
    <property type="component" value="Chromosome"/>
</dbReference>
<evidence type="ECO:0000313" key="3">
    <source>
        <dbReference type="Proteomes" id="UP000218418"/>
    </source>
</evidence>
<dbReference type="EMBL" id="AP018227">
    <property type="protein sequence ID" value="BAY82930.1"/>
    <property type="molecule type" value="Genomic_DNA"/>
</dbReference>
<feature type="transmembrane region" description="Helical" evidence="1">
    <location>
        <begin position="20"/>
        <end position="39"/>
    </location>
</feature>
<sequence>MLDINTITEFSRNHCVTICAFLVPANLISTLSTMILAVLHRPLAQVLQSAVVATFFAAVMIMHVYTWFSIGVVAVPTYILLWLAITCLFTNLGAFLFQRRYIRTYFLVGNR</sequence>
<organism evidence="2 3">
    <name type="scientific">Calothrix parasitica NIES-267</name>
    <dbReference type="NCBI Taxonomy" id="1973488"/>
    <lineage>
        <taxon>Bacteria</taxon>
        <taxon>Bacillati</taxon>
        <taxon>Cyanobacteriota</taxon>
        <taxon>Cyanophyceae</taxon>
        <taxon>Nostocales</taxon>
        <taxon>Calotrichaceae</taxon>
        <taxon>Calothrix</taxon>
    </lineage>
</organism>
<name>A0A1Z4LNW0_9CYAN</name>
<dbReference type="OrthoDB" id="514266at2"/>
<evidence type="ECO:0000313" key="2">
    <source>
        <dbReference type="EMBL" id="BAY82930.1"/>
    </source>
</evidence>
<keyword evidence="1" id="KW-0472">Membrane</keyword>
<gene>
    <name evidence="2" type="ORF">NIES267_24160</name>
</gene>
<accession>A0A1Z4LNW0</accession>
<protein>
    <submittedName>
        <fullName evidence="2">Uncharacterized protein</fullName>
    </submittedName>
</protein>
<dbReference type="AlphaFoldDB" id="A0A1Z4LNW0"/>
<reference evidence="2 3" key="1">
    <citation type="submission" date="2017-06" db="EMBL/GenBank/DDBJ databases">
        <title>Genome sequencing of cyanobaciteial culture collection at National Institute for Environmental Studies (NIES).</title>
        <authorList>
            <person name="Hirose Y."/>
            <person name="Shimura Y."/>
            <person name="Fujisawa T."/>
            <person name="Nakamura Y."/>
            <person name="Kawachi M."/>
        </authorList>
    </citation>
    <scope>NUCLEOTIDE SEQUENCE [LARGE SCALE GENOMIC DNA]</scope>
    <source>
        <strain evidence="2 3">NIES-267</strain>
    </source>
</reference>
<evidence type="ECO:0000256" key="1">
    <source>
        <dbReference type="SAM" id="Phobius"/>
    </source>
</evidence>
<keyword evidence="1" id="KW-1133">Transmembrane helix</keyword>
<keyword evidence="3" id="KW-1185">Reference proteome</keyword>